<evidence type="ECO:0000256" key="7">
    <source>
        <dbReference type="RuleBase" id="RU363032"/>
    </source>
</evidence>
<dbReference type="PANTHER" id="PTHR43744">
    <property type="entry name" value="ABC TRANSPORTER PERMEASE PROTEIN MG189-RELATED-RELATED"/>
    <property type="match status" value="1"/>
</dbReference>
<dbReference type="InterPro" id="IPR035906">
    <property type="entry name" value="MetI-like_sf"/>
</dbReference>
<evidence type="ECO:0000256" key="2">
    <source>
        <dbReference type="ARBA" id="ARBA00022448"/>
    </source>
</evidence>
<evidence type="ECO:0000256" key="4">
    <source>
        <dbReference type="ARBA" id="ARBA00022692"/>
    </source>
</evidence>
<dbReference type="Gene3D" id="1.10.3720.10">
    <property type="entry name" value="MetI-like"/>
    <property type="match status" value="1"/>
</dbReference>
<feature type="transmembrane region" description="Helical" evidence="7">
    <location>
        <begin position="136"/>
        <end position="159"/>
    </location>
</feature>
<feature type="transmembrane region" description="Helical" evidence="7">
    <location>
        <begin position="103"/>
        <end position="124"/>
    </location>
</feature>
<evidence type="ECO:0000259" key="8">
    <source>
        <dbReference type="PROSITE" id="PS50928"/>
    </source>
</evidence>
<evidence type="ECO:0000256" key="6">
    <source>
        <dbReference type="ARBA" id="ARBA00023136"/>
    </source>
</evidence>
<feature type="transmembrane region" description="Helical" evidence="7">
    <location>
        <begin position="12"/>
        <end position="31"/>
    </location>
</feature>
<dbReference type="SUPFAM" id="SSF161098">
    <property type="entry name" value="MetI-like"/>
    <property type="match status" value="1"/>
</dbReference>
<reference evidence="9 10" key="1">
    <citation type="submission" date="2017-02" db="EMBL/GenBank/DDBJ databases">
        <title>Genome sequence of Clostridium beijerinckii Br21.</title>
        <authorList>
            <person name="Fonseca B.C."/>
            <person name="Guazzaroni M.E."/>
            <person name="Riano-Pachon D.M."/>
            <person name="Reginatto V."/>
        </authorList>
    </citation>
    <scope>NUCLEOTIDE SEQUENCE [LARGE SCALE GENOMIC DNA]</scope>
    <source>
        <strain evidence="9 10">Br21</strain>
    </source>
</reference>
<comment type="caution">
    <text evidence="9">The sequence shown here is derived from an EMBL/GenBank/DDBJ whole genome shotgun (WGS) entry which is preliminary data.</text>
</comment>
<keyword evidence="4 7" id="KW-0812">Transmembrane</keyword>
<proteinExistence type="inferred from homology"/>
<dbReference type="InterPro" id="IPR000515">
    <property type="entry name" value="MetI-like"/>
</dbReference>
<comment type="subcellular location">
    <subcellularLocation>
        <location evidence="1 7">Cell membrane</location>
        <topology evidence="1 7">Multi-pass membrane protein</topology>
    </subcellularLocation>
</comment>
<name>A0A1S9N3A1_CLOBE</name>
<feature type="domain" description="ABC transmembrane type-1" evidence="8">
    <location>
        <begin position="68"/>
        <end position="256"/>
    </location>
</feature>
<keyword evidence="3" id="KW-1003">Cell membrane</keyword>
<comment type="similarity">
    <text evidence="7">Belongs to the binding-protein-dependent transport system permease family.</text>
</comment>
<evidence type="ECO:0000256" key="3">
    <source>
        <dbReference type="ARBA" id="ARBA00022475"/>
    </source>
</evidence>
<protein>
    <submittedName>
        <fullName evidence="9">Sugar ABC transporter permease</fullName>
    </submittedName>
</protein>
<dbReference type="Proteomes" id="UP000190959">
    <property type="component" value="Unassembled WGS sequence"/>
</dbReference>
<keyword evidence="5 7" id="KW-1133">Transmembrane helix</keyword>
<feature type="transmembrane region" description="Helical" evidence="7">
    <location>
        <begin position="68"/>
        <end position="91"/>
    </location>
</feature>
<gene>
    <name evidence="9" type="ORF">CBEIBR21_19835</name>
</gene>
<sequence>MDKVSIIPKLVLTISIIFFGAPLYLTIINVFKTTDAISKNPLSFPINPTLENLKYVITSPNLKISSMYYNSLVITVFGTSLCILVSAMAGYYTSRTKNGMARFLYVFFILGLMVPYAIVYMPLVTIFKNFGLMGNFPALVLVFVSGSISFSVFMYHGFIGAIPIELEESAAIDGAGSFRIFWQIIFPLLKPCTATTAIFIGLSMWNDFLTPLLIGQKQTITVGIYTAIGPHAAEWGNVFAFVFYGTFPIVILYLLAQKQFVKGLTSGAVKG</sequence>
<dbReference type="CDD" id="cd06261">
    <property type="entry name" value="TM_PBP2"/>
    <property type="match status" value="1"/>
</dbReference>
<accession>A0A1S9N3A1</accession>
<dbReference type="EMBL" id="MWMH01000007">
    <property type="protein sequence ID" value="OOP71922.1"/>
    <property type="molecule type" value="Genomic_DNA"/>
</dbReference>
<organism evidence="9 10">
    <name type="scientific">Clostridium beijerinckii</name>
    <name type="common">Clostridium MP</name>
    <dbReference type="NCBI Taxonomy" id="1520"/>
    <lineage>
        <taxon>Bacteria</taxon>
        <taxon>Bacillati</taxon>
        <taxon>Bacillota</taxon>
        <taxon>Clostridia</taxon>
        <taxon>Eubacteriales</taxon>
        <taxon>Clostridiaceae</taxon>
        <taxon>Clostridium</taxon>
    </lineage>
</organism>
<dbReference type="GO" id="GO:0055085">
    <property type="term" value="P:transmembrane transport"/>
    <property type="evidence" value="ECO:0007669"/>
    <property type="project" value="InterPro"/>
</dbReference>
<evidence type="ECO:0000256" key="1">
    <source>
        <dbReference type="ARBA" id="ARBA00004651"/>
    </source>
</evidence>
<dbReference type="PROSITE" id="PS50928">
    <property type="entry name" value="ABC_TM1"/>
    <property type="match status" value="1"/>
</dbReference>
<keyword evidence="2 7" id="KW-0813">Transport</keyword>
<dbReference type="Pfam" id="PF00528">
    <property type="entry name" value="BPD_transp_1"/>
    <property type="match status" value="1"/>
</dbReference>
<dbReference type="PANTHER" id="PTHR43744:SF12">
    <property type="entry name" value="ABC TRANSPORTER PERMEASE PROTEIN MG189-RELATED"/>
    <property type="match status" value="1"/>
</dbReference>
<evidence type="ECO:0000313" key="10">
    <source>
        <dbReference type="Proteomes" id="UP000190959"/>
    </source>
</evidence>
<dbReference type="GO" id="GO:0005886">
    <property type="term" value="C:plasma membrane"/>
    <property type="evidence" value="ECO:0007669"/>
    <property type="project" value="UniProtKB-SubCell"/>
</dbReference>
<evidence type="ECO:0000256" key="5">
    <source>
        <dbReference type="ARBA" id="ARBA00022989"/>
    </source>
</evidence>
<dbReference type="AlphaFoldDB" id="A0A1S9N3A1"/>
<keyword evidence="6 7" id="KW-0472">Membrane</keyword>
<feature type="transmembrane region" description="Helical" evidence="7">
    <location>
        <begin position="238"/>
        <end position="256"/>
    </location>
</feature>
<evidence type="ECO:0000313" key="9">
    <source>
        <dbReference type="EMBL" id="OOP71922.1"/>
    </source>
</evidence>
<feature type="transmembrane region" description="Helical" evidence="7">
    <location>
        <begin position="180"/>
        <end position="205"/>
    </location>
</feature>